<dbReference type="Proteomes" id="UP000241645">
    <property type="component" value="Unassembled WGS sequence"/>
</dbReference>
<proteinExistence type="predicted"/>
<organism evidence="1 2">
    <name type="scientific">Brevibacillus porteri</name>
    <dbReference type="NCBI Taxonomy" id="2126350"/>
    <lineage>
        <taxon>Bacteria</taxon>
        <taxon>Bacillati</taxon>
        <taxon>Bacillota</taxon>
        <taxon>Bacilli</taxon>
        <taxon>Bacillales</taxon>
        <taxon>Paenibacillaceae</taxon>
        <taxon>Brevibacillus</taxon>
    </lineage>
</organism>
<comment type="caution">
    <text evidence="1">The sequence shown here is derived from an EMBL/GenBank/DDBJ whole genome shotgun (WGS) entry which is preliminary data.</text>
</comment>
<reference evidence="1 2" key="1">
    <citation type="submission" date="2018-03" db="EMBL/GenBank/DDBJ databases">
        <title>Brevisbacillus phylogenomics.</title>
        <authorList>
            <person name="Dunlap C."/>
        </authorList>
    </citation>
    <scope>NUCLEOTIDE SEQUENCE [LARGE SCALE GENOMIC DNA]</scope>
    <source>
        <strain evidence="1 2">NRRL B-41110</strain>
    </source>
</reference>
<name>A0ABX5FVL0_9BACL</name>
<keyword evidence="2" id="KW-1185">Reference proteome</keyword>
<evidence type="ECO:0000313" key="2">
    <source>
        <dbReference type="Proteomes" id="UP000241645"/>
    </source>
</evidence>
<dbReference type="EMBL" id="PXZO01000005">
    <property type="protein sequence ID" value="PSK13451.1"/>
    <property type="molecule type" value="Genomic_DNA"/>
</dbReference>
<gene>
    <name evidence="1" type="ORF">C7R92_05340</name>
</gene>
<sequence>MQKAKHALKRPPLKHILKGPLWTRFRFLHGVVQSIPQGVALESERFLLFPPHHDSNVQESCFLKIRYNKSLYTT</sequence>
<protein>
    <submittedName>
        <fullName evidence="1">Uncharacterized protein</fullName>
    </submittedName>
</protein>
<evidence type="ECO:0000313" key="1">
    <source>
        <dbReference type="EMBL" id="PSK13451.1"/>
    </source>
</evidence>
<accession>A0ABX5FVL0</accession>